<dbReference type="Gene3D" id="3.40.50.2000">
    <property type="entry name" value="Glycogen Phosphorylase B"/>
    <property type="match status" value="2"/>
</dbReference>
<proteinExistence type="predicted"/>
<reference evidence="3" key="1">
    <citation type="submission" date="2016-04" db="EMBL/GenBank/DDBJ databases">
        <authorList>
            <person name="Evans L.H."/>
            <person name="Alamgir A."/>
            <person name="Owens N."/>
            <person name="Weber N.D."/>
            <person name="Virtaneva K."/>
            <person name="Barbian K."/>
            <person name="Babar A."/>
            <person name="Rosenke K."/>
        </authorList>
    </citation>
    <scope>NUCLEOTIDE SEQUENCE</scope>
    <source>
        <strain evidence="3">86-1</strain>
    </source>
</reference>
<evidence type="ECO:0000313" key="3">
    <source>
        <dbReference type="EMBL" id="SBW07610.1"/>
    </source>
</evidence>
<dbReference type="GO" id="GO:0016757">
    <property type="term" value="F:glycosyltransferase activity"/>
    <property type="evidence" value="ECO:0007669"/>
    <property type="project" value="InterPro"/>
</dbReference>
<evidence type="ECO:0008006" key="4">
    <source>
        <dbReference type="Google" id="ProtNLM"/>
    </source>
</evidence>
<organism evidence="3">
    <name type="scientific">uncultured Dysgonomonas sp</name>
    <dbReference type="NCBI Taxonomy" id="206096"/>
    <lineage>
        <taxon>Bacteria</taxon>
        <taxon>Pseudomonadati</taxon>
        <taxon>Bacteroidota</taxon>
        <taxon>Bacteroidia</taxon>
        <taxon>Bacteroidales</taxon>
        <taxon>Dysgonomonadaceae</taxon>
        <taxon>Dysgonomonas</taxon>
        <taxon>environmental samples</taxon>
    </lineage>
</organism>
<dbReference type="InterPro" id="IPR001296">
    <property type="entry name" value="Glyco_trans_1"/>
</dbReference>
<feature type="domain" description="Glycosyltransferase subfamily 4-like N-terminal" evidence="2">
    <location>
        <begin position="14"/>
        <end position="186"/>
    </location>
</feature>
<name>A0A212K7C7_9BACT</name>
<dbReference type="AlphaFoldDB" id="A0A212K7C7"/>
<sequence length="377" mass="42484">MMRVLFISHYPGLGGANLSMIHLIEHLRIYGIVPLVFIPAHGPIEVELQKRGIAYEIHRYASLRTVDKGTVYNALEAVLRVAVNIGQSIRLSIKLRNKIDLIHSNSSLVFLGWFLKKIMRKPLIWHLREFGRGDYDLCLPLGRKISAKCYEDADVMVAISQSVADYYMQSICPEANMRTIYNGIDESSVLPRFIRKEDKIAICMAGGISEQKNQIELIRAVRLIKNNNFRIDIIGDGDKKYIDKLRLIIKEYGLDDVIRFIGPKGNIGAILKNYSIGIITSKNEAFGRVIIEYMLAKLAVIAPNAGACTELVCNGQTGFVYELGNASDLANKLQLLIQNGTERNRVALSGYDMAINHYTARINAQKVYMLYKEVMKV</sequence>
<evidence type="ECO:0000259" key="2">
    <source>
        <dbReference type="Pfam" id="PF13439"/>
    </source>
</evidence>
<dbReference type="RefSeq" id="WP_296944822.1">
    <property type="nucleotide sequence ID" value="NZ_LT599032.1"/>
</dbReference>
<dbReference type="EMBL" id="FLUM01000003">
    <property type="protein sequence ID" value="SBW07610.1"/>
    <property type="molecule type" value="Genomic_DNA"/>
</dbReference>
<dbReference type="Pfam" id="PF13439">
    <property type="entry name" value="Glyco_transf_4"/>
    <property type="match status" value="1"/>
</dbReference>
<gene>
    <name evidence="3" type="ORF">KL86DYS1_31712</name>
</gene>
<evidence type="ECO:0000259" key="1">
    <source>
        <dbReference type="Pfam" id="PF00534"/>
    </source>
</evidence>
<dbReference type="SUPFAM" id="SSF53756">
    <property type="entry name" value="UDP-Glycosyltransferase/glycogen phosphorylase"/>
    <property type="match status" value="1"/>
</dbReference>
<dbReference type="Pfam" id="PF00534">
    <property type="entry name" value="Glycos_transf_1"/>
    <property type="match status" value="1"/>
</dbReference>
<dbReference type="PANTHER" id="PTHR12526">
    <property type="entry name" value="GLYCOSYLTRANSFERASE"/>
    <property type="match status" value="1"/>
</dbReference>
<protein>
    <recommendedName>
        <fullName evidence="4">Glycosyl transferase family 1 domain-containing protein</fullName>
    </recommendedName>
</protein>
<dbReference type="PANTHER" id="PTHR12526:SF627">
    <property type="entry name" value="D-RHAMNOSYLTRANSFERASE WBPZ"/>
    <property type="match status" value="1"/>
</dbReference>
<feature type="domain" description="Glycosyl transferase family 1" evidence="1">
    <location>
        <begin position="195"/>
        <end position="347"/>
    </location>
</feature>
<dbReference type="InterPro" id="IPR028098">
    <property type="entry name" value="Glyco_trans_4-like_N"/>
</dbReference>
<accession>A0A212K7C7</accession>
<dbReference type="CDD" id="cd03801">
    <property type="entry name" value="GT4_PimA-like"/>
    <property type="match status" value="1"/>
</dbReference>